<dbReference type="EMBL" id="CP118375">
    <property type="protein sequence ID" value="WFD41388.1"/>
    <property type="molecule type" value="Genomic_DNA"/>
</dbReference>
<keyword evidence="9" id="KW-0808">Transferase</keyword>
<dbReference type="EC" id="2.7.11.1" evidence="9"/>
<dbReference type="GO" id="GO:0016491">
    <property type="term" value="F:oxidoreductase activity"/>
    <property type="evidence" value="ECO:0007669"/>
    <property type="project" value="UniProtKB-KW"/>
</dbReference>
<evidence type="ECO:0000256" key="6">
    <source>
        <dbReference type="ARBA" id="ARBA00023242"/>
    </source>
</evidence>
<feature type="compositionally biased region" description="Low complexity" evidence="7">
    <location>
        <begin position="231"/>
        <end position="287"/>
    </location>
</feature>
<dbReference type="InterPro" id="IPR033877">
    <property type="entry name" value="Frm2/Hbn1"/>
</dbReference>
<dbReference type="InterPro" id="IPR000719">
    <property type="entry name" value="Prot_kinase_dom"/>
</dbReference>
<keyword evidence="6" id="KW-0539">Nucleus</keyword>
<dbReference type="PROSITE" id="PS50011">
    <property type="entry name" value="PROTEIN_KINASE_DOM"/>
    <property type="match status" value="1"/>
</dbReference>
<dbReference type="Gene3D" id="1.10.510.10">
    <property type="entry name" value="Transferase(Phosphotransferase) domain 1"/>
    <property type="match status" value="1"/>
</dbReference>
<dbReference type="SUPFAM" id="SSF56112">
    <property type="entry name" value="Protein kinase-like (PK-like)"/>
    <property type="match status" value="1"/>
</dbReference>
<feature type="region of interest" description="Disordered" evidence="7">
    <location>
        <begin position="126"/>
        <end position="287"/>
    </location>
</feature>
<feature type="compositionally biased region" description="Polar residues" evidence="7">
    <location>
        <begin position="139"/>
        <end position="152"/>
    </location>
</feature>
<proteinExistence type="inferred from homology"/>
<dbReference type="GO" id="GO:0034599">
    <property type="term" value="P:cellular response to oxidative stress"/>
    <property type="evidence" value="ECO:0007669"/>
    <property type="project" value="InterPro"/>
</dbReference>
<comment type="subcellular location">
    <subcellularLocation>
        <location evidence="2">Cytoplasm</location>
    </subcellularLocation>
    <subcellularLocation>
        <location evidence="1">Nucleus</location>
    </subcellularLocation>
</comment>
<gene>
    <name evidence="9" type="ORF">MPSI1_000015</name>
</gene>
<keyword evidence="9" id="KW-0723">Serine/threonine-protein kinase</keyword>
<comment type="similarity">
    <text evidence="3">Belongs to the nitroreductase family.</text>
</comment>
<keyword evidence="5" id="KW-0560">Oxidoreductase</keyword>
<dbReference type="Pfam" id="PF07714">
    <property type="entry name" value="PK_Tyr_Ser-Thr"/>
    <property type="match status" value="1"/>
</dbReference>
<evidence type="ECO:0000259" key="8">
    <source>
        <dbReference type="PROSITE" id="PS50011"/>
    </source>
</evidence>
<feature type="region of interest" description="Disordered" evidence="7">
    <location>
        <begin position="328"/>
        <end position="369"/>
    </location>
</feature>
<dbReference type="InterPro" id="IPR000415">
    <property type="entry name" value="Nitroreductase-like"/>
</dbReference>
<feature type="region of interest" description="Disordered" evidence="7">
    <location>
        <begin position="421"/>
        <end position="448"/>
    </location>
</feature>
<evidence type="ECO:0000256" key="3">
    <source>
        <dbReference type="ARBA" id="ARBA00007118"/>
    </source>
</evidence>
<dbReference type="PANTHER" id="PTHR43035">
    <property type="entry name" value="FATTY ACID REPRESSION MUTANT PROTEIN 2-RELATED"/>
    <property type="match status" value="1"/>
</dbReference>
<protein>
    <submittedName>
        <fullName evidence="9">Non-specific serine/threonine protein kinase</fullName>
        <ecNumber evidence="9">2.7.11.1</ecNumber>
    </submittedName>
</protein>
<organism evidence="9 10">
    <name type="scientific">Malassezia psittaci</name>
    <dbReference type="NCBI Taxonomy" id="1821823"/>
    <lineage>
        <taxon>Eukaryota</taxon>
        <taxon>Fungi</taxon>
        <taxon>Dikarya</taxon>
        <taxon>Basidiomycota</taxon>
        <taxon>Ustilaginomycotina</taxon>
        <taxon>Malasseziomycetes</taxon>
        <taxon>Malasseziales</taxon>
        <taxon>Malasseziaceae</taxon>
        <taxon>Malassezia</taxon>
    </lineage>
</organism>
<keyword evidence="10" id="KW-1185">Reference proteome</keyword>
<dbReference type="InterPro" id="IPR011009">
    <property type="entry name" value="Kinase-like_dom_sf"/>
</dbReference>
<feature type="compositionally biased region" description="Polar residues" evidence="7">
    <location>
        <begin position="335"/>
        <end position="354"/>
    </location>
</feature>
<dbReference type="GO" id="GO:0005524">
    <property type="term" value="F:ATP binding"/>
    <property type="evidence" value="ECO:0007669"/>
    <property type="project" value="InterPro"/>
</dbReference>
<evidence type="ECO:0000256" key="1">
    <source>
        <dbReference type="ARBA" id="ARBA00004123"/>
    </source>
</evidence>
<dbReference type="GO" id="GO:0004674">
    <property type="term" value="F:protein serine/threonine kinase activity"/>
    <property type="evidence" value="ECO:0007669"/>
    <property type="project" value="UniProtKB-KW"/>
</dbReference>
<evidence type="ECO:0000256" key="2">
    <source>
        <dbReference type="ARBA" id="ARBA00004496"/>
    </source>
</evidence>
<feature type="domain" description="Protein kinase" evidence="8">
    <location>
        <begin position="469"/>
        <end position="737"/>
    </location>
</feature>
<keyword evidence="4" id="KW-0963">Cytoplasm</keyword>
<feature type="region of interest" description="Disordered" evidence="7">
    <location>
        <begin position="1"/>
        <end position="35"/>
    </location>
</feature>
<dbReference type="GO" id="GO:0005634">
    <property type="term" value="C:nucleus"/>
    <property type="evidence" value="ECO:0007669"/>
    <property type="project" value="UniProtKB-SubCell"/>
</dbReference>
<evidence type="ECO:0000313" key="10">
    <source>
        <dbReference type="Proteomes" id="UP001214628"/>
    </source>
</evidence>
<dbReference type="CDD" id="cd02140">
    <property type="entry name" value="Frm2-like"/>
    <property type="match status" value="1"/>
</dbReference>
<evidence type="ECO:0000256" key="4">
    <source>
        <dbReference type="ARBA" id="ARBA00022490"/>
    </source>
</evidence>
<evidence type="ECO:0000313" key="9">
    <source>
        <dbReference type="EMBL" id="WFD41388.1"/>
    </source>
</evidence>
<reference evidence="9" key="1">
    <citation type="submission" date="2023-02" db="EMBL/GenBank/DDBJ databases">
        <title>Mating type loci evolution in Malassezia.</title>
        <authorList>
            <person name="Coelho M.A."/>
        </authorList>
    </citation>
    <scope>NUCLEOTIDE SEQUENCE</scope>
    <source>
        <strain evidence="9">CBS 14136</strain>
    </source>
</reference>
<evidence type="ECO:0000256" key="5">
    <source>
        <dbReference type="ARBA" id="ARBA00023002"/>
    </source>
</evidence>
<dbReference type="SUPFAM" id="SSF55469">
    <property type="entry name" value="FMN-dependent nitroreductase-like"/>
    <property type="match status" value="1"/>
</dbReference>
<name>A0AAF0F273_9BASI</name>
<dbReference type="FunFam" id="3.40.109.10:FF:000001">
    <property type="entry name" value="Nitroreductase family"/>
    <property type="match status" value="1"/>
</dbReference>
<dbReference type="Proteomes" id="UP001214628">
    <property type="component" value="Chromosome 1"/>
</dbReference>
<dbReference type="Pfam" id="PF00881">
    <property type="entry name" value="Nitroreductase"/>
    <property type="match status" value="1"/>
</dbReference>
<dbReference type="PANTHER" id="PTHR43035:SF1">
    <property type="entry name" value="FATTY ACID REPRESSION MUTANT PROTEIN 2-RELATED"/>
    <property type="match status" value="1"/>
</dbReference>
<keyword evidence="9" id="KW-0418">Kinase</keyword>
<dbReference type="InterPro" id="IPR001245">
    <property type="entry name" value="Ser-Thr/Tyr_kinase_cat_dom"/>
</dbReference>
<evidence type="ECO:0000256" key="7">
    <source>
        <dbReference type="SAM" id="MobiDB-lite"/>
    </source>
</evidence>
<dbReference type="Gene3D" id="3.40.109.10">
    <property type="entry name" value="NADH Oxidase"/>
    <property type="match status" value="1"/>
</dbReference>
<dbReference type="AlphaFoldDB" id="A0AAF0F273"/>
<dbReference type="GO" id="GO:0005737">
    <property type="term" value="C:cytoplasm"/>
    <property type="evidence" value="ECO:0007669"/>
    <property type="project" value="UniProtKB-SubCell"/>
</dbReference>
<dbReference type="InterPro" id="IPR029479">
    <property type="entry name" value="Nitroreductase"/>
</dbReference>
<accession>A0AAF0F273</accession>
<sequence length="958" mass="107548">MQRPVRSAGRRDRLWPRAAANEARHGAKRKRQPVYNRYDDAKAYSVKVNDGSSLDHDALWETMPANGESSIQAQQITDTSTDSLIEPSTSIGARMSAGMGPWSSFGRRPIARSTMQATPLRTWRQRNSMQVHARHSEQHTPTNGKQKETSSGLHEPSLHSRWPVKRTAFLRSPHSNRLRRQASPVKAKMHRTAGWSPAVQRRTYYSQTPPGYRNLGLVPATENMDARPDSDALSWDDASDINSSSLSDVESESSLSSVSASSSPSPLPNSMSSPAHNAALSPSLEPQRSLSLSQSLLTDYMSLMRPKPATCSSPTSMKDLHRRSSSIPVPVHMNASPTSAMTNTDTTSVPQQRNPHAEQDSHSHATLQRRRRASLLEMCKARNLVVPGDSTKQTLVQALVAADNVEKGSLVANHASPAAISAQPDAATVHSPGPDPRPESVVPENEEAAHQVDLEQLELTEHEIPPEKLEKMEKIGSGAFKDVYLGKYYVTRKRIVDVAISDLRNELTDMDIKELQFLRDLRHDNIVRFIGVSVPAVPRTVPIMIVSELCSNGDMFDYIRNTPAPCDADLFQLLLEIARGLEYLHTRTPMVIHRDCKSTNVLITKDRVAKISDFGFARVKRSNRVMVRSIVGTVNWQAPELWVPKPNYNEKVDVWSAAMTFWEALQWHNPEKRYPFQGLNEHQIYHNVGQKQQRPFVGSMRRRFGDEIVDLINCMWSQIPRERPTMLSVCEELERLISMKRQNNAYMASQQLARQFLSAVANRRSIYHLSKKQILPDSELVQLVQQAVREAPSSFNVQSSRVVMLLGKEHDRYWKQTVVDALRSAAGEKAVAASEPKLQGFAAGAGTILFFEDENLIKQQQETYPAYAINFPVWSLHSSGMAQIYTWSLLEAEGYGANLQHYGNITAEVLKQQYNLPESWKLQCEMVFGYPESPAGEKEYMPDHERVIAYGHSDETNA</sequence>